<proteinExistence type="predicted"/>
<dbReference type="Proteomes" id="UP000198611">
    <property type="component" value="Unassembled WGS sequence"/>
</dbReference>
<accession>A0A1I1WN87</accession>
<keyword evidence="1" id="KW-0233">DNA recombination</keyword>
<evidence type="ECO:0000256" key="1">
    <source>
        <dbReference type="ARBA" id="ARBA00023172"/>
    </source>
</evidence>
<dbReference type="STRING" id="1123397.SAMN05660831_02686"/>
<dbReference type="Gene3D" id="1.10.443.10">
    <property type="entry name" value="Intergrase catalytic core"/>
    <property type="match status" value="1"/>
</dbReference>
<evidence type="ECO:0000313" key="2">
    <source>
        <dbReference type="EMBL" id="SFD95848.1"/>
    </source>
</evidence>
<protein>
    <submittedName>
        <fullName evidence="2">Phage integrase family protein</fullName>
    </submittedName>
</protein>
<dbReference type="GO" id="GO:0003677">
    <property type="term" value="F:DNA binding"/>
    <property type="evidence" value="ECO:0007669"/>
    <property type="project" value="InterPro"/>
</dbReference>
<evidence type="ECO:0000313" key="3">
    <source>
        <dbReference type="Proteomes" id="UP000198611"/>
    </source>
</evidence>
<keyword evidence="3" id="KW-1185">Reference proteome</keyword>
<dbReference type="InterPro" id="IPR013762">
    <property type="entry name" value="Integrase-like_cat_sf"/>
</dbReference>
<dbReference type="InterPro" id="IPR011010">
    <property type="entry name" value="DNA_brk_join_enz"/>
</dbReference>
<dbReference type="SUPFAM" id="SSF56349">
    <property type="entry name" value="DNA breaking-rejoining enzymes"/>
    <property type="match status" value="1"/>
</dbReference>
<sequence length="254" mass="28723">MNWVGDDRVLRLEAMGAIVEKARERLLGAVDRGDPYERHNAMATYTGLGLALATGFRTVRTPIVDLTAIHAETRTLCLQEKDRWDGQDARLVPLPEAVYDQVGEYLRHLRQLWTQLPAARSAVLPIPATKARDQRVYGHEAFDLVLNRSLFFFEQSEEGHHKPVELTGDRLQRELNALVPGYWPIPNAGRHALRSWLIRHGAEANLVNALMGHAYYGEEHWAPTSALDPVAYRGGILPYLEQLTQTLGYRVVRS</sequence>
<gene>
    <name evidence="2" type="ORF">SAMN05660831_02686</name>
</gene>
<dbReference type="OrthoDB" id="5614256at2"/>
<dbReference type="RefSeq" id="WP_093429284.1">
    <property type="nucleotide sequence ID" value="NZ_FOMJ01000017.1"/>
</dbReference>
<dbReference type="GO" id="GO:0015074">
    <property type="term" value="P:DNA integration"/>
    <property type="evidence" value="ECO:0007669"/>
    <property type="project" value="InterPro"/>
</dbReference>
<name>A0A1I1WN87_9GAMM</name>
<dbReference type="AlphaFoldDB" id="A0A1I1WN87"/>
<dbReference type="GO" id="GO:0006310">
    <property type="term" value="P:DNA recombination"/>
    <property type="evidence" value="ECO:0007669"/>
    <property type="project" value="UniProtKB-KW"/>
</dbReference>
<reference evidence="2 3" key="1">
    <citation type="submission" date="2016-10" db="EMBL/GenBank/DDBJ databases">
        <authorList>
            <person name="de Groot N.N."/>
        </authorList>
    </citation>
    <scope>NUCLEOTIDE SEQUENCE [LARGE SCALE GENOMIC DNA]</scope>
    <source>
        <strain evidence="2 3">HL3</strain>
    </source>
</reference>
<organism evidence="2 3">
    <name type="scientific">Thiohalospira halophila DSM 15071</name>
    <dbReference type="NCBI Taxonomy" id="1123397"/>
    <lineage>
        <taxon>Bacteria</taxon>
        <taxon>Pseudomonadati</taxon>
        <taxon>Pseudomonadota</taxon>
        <taxon>Gammaproteobacteria</taxon>
        <taxon>Thiohalospirales</taxon>
        <taxon>Thiohalospiraceae</taxon>
        <taxon>Thiohalospira</taxon>
    </lineage>
</organism>
<dbReference type="EMBL" id="FOMJ01000017">
    <property type="protein sequence ID" value="SFD95848.1"/>
    <property type="molecule type" value="Genomic_DNA"/>
</dbReference>